<dbReference type="Gene3D" id="3.40.1350.10">
    <property type="match status" value="1"/>
</dbReference>
<comment type="caution">
    <text evidence="2">The sequence shown here is derived from an EMBL/GenBank/DDBJ whole genome shotgun (WGS) entry which is preliminary data.</text>
</comment>
<protein>
    <submittedName>
        <fullName evidence="2">tRNA splicing endonuclease</fullName>
    </submittedName>
</protein>
<dbReference type="AlphaFoldDB" id="T1CRT9"/>
<dbReference type="Gene3D" id="3.40.1350.150">
    <property type="match status" value="1"/>
</dbReference>
<organism evidence="2">
    <name type="scientific">mine drainage metagenome</name>
    <dbReference type="NCBI Taxonomy" id="410659"/>
    <lineage>
        <taxon>unclassified sequences</taxon>
        <taxon>metagenomes</taxon>
        <taxon>ecological metagenomes</taxon>
    </lineage>
</organism>
<dbReference type="GO" id="GO:0003676">
    <property type="term" value="F:nucleic acid binding"/>
    <property type="evidence" value="ECO:0007669"/>
    <property type="project" value="InterPro"/>
</dbReference>
<keyword evidence="2" id="KW-0540">Nuclease</keyword>
<reference evidence="2" key="1">
    <citation type="submission" date="2013-08" db="EMBL/GenBank/DDBJ databases">
        <authorList>
            <person name="Mendez C."/>
            <person name="Richter M."/>
            <person name="Ferrer M."/>
            <person name="Sanchez J."/>
        </authorList>
    </citation>
    <scope>NUCLEOTIDE SEQUENCE</scope>
</reference>
<dbReference type="EMBL" id="AUZX01004313">
    <property type="protein sequence ID" value="EQD71169.1"/>
    <property type="molecule type" value="Genomic_DNA"/>
</dbReference>
<feature type="domain" description="tRNA intron endonuclease catalytic" evidence="1">
    <location>
        <begin position="171"/>
        <end position="239"/>
    </location>
</feature>
<keyword evidence="2" id="KW-0255">Endonuclease</keyword>
<dbReference type="InterPro" id="IPR011856">
    <property type="entry name" value="tRNA_endonuc-like_dom_sf"/>
</dbReference>
<name>T1CRT9_9ZZZZ</name>
<dbReference type="GO" id="GO:0000213">
    <property type="term" value="F:tRNA-intron lyase activity"/>
    <property type="evidence" value="ECO:0007669"/>
    <property type="project" value="InterPro"/>
</dbReference>
<dbReference type="Pfam" id="PF01974">
    <property type="entry name" value="tRNA_int_endo"/>
    <property type="match status" value="1"/>
</dbReference>
<gene>
    <name evidence="2" type="ORF">B1A_05921</name>
</gene>
<dbReference type="InterPro" id="IPR006677">
    <property type="entry name" value="tRNA_intron_Endonuc_cat-like"/>
</dbReference>
<dbReference type="InterPro" id="IPR036167">
    <property type="entry name" value="tRNA_intron_Endo_cat-like_sf"/>
</dbReference>
<evidence type="ECO:0000313" key="2">
    <source>
        <dbReference type="EMBL" id="EQD71169.1"/>
    </source>
</evidence>
<dbReference type="SUPFAM" id="SSF53032">
    <property type="entry name" value="tRNA-intron endonuclease catalytic domain-like"/>
    <property type="match status" value="2"/>
</dbReference>
<sequence length="268" mass="31354">MFLFWKRRIKAENPLFNEPKNLLKAIFQEDEIPMWNAYRELRIAGYRVKRQGTDLIIREKSSKTKNFTVVTIRENFQFQFSDLHKWIEQIIAAVDDDGDVTFYQTFEIDIEGSSGPPEIREKPMLLDKRSIASDGSVPEWMGDSTTDGLTVLSELETRYLNGIEAENLVERVYQDLFGKRAIIRTGFKYGCNFRIYLNEFSSHAEALVHVFDREEGWYAISRAVRVAGGVKKKMIFAGLYLNEIKYVEIKRMKSFVQDQEREEEESDL</sequence>
<dbReference type="GO" id="GO:0005634">
    <property type="term" value="C:nucleus"/>
    <property type="evidence" value="ECO:0007669"/>
    <property type="project" value="UniProtKB-ARBA"/>
</dbReference>
<proteinExistence type="predicted"/>
<evidence type="ECO:0000259" key="1">
    <source>
        <dbReference type="Pfam" id="PF01974"/>
    </source>
</evidence>
<reference evidence="2" key="2">
    <citation type="journal article" date="2014" name="ISME J.">
        <title>Microbial stratification in low pH oxic and suboxic macroscopic growths along an acid mine drainage.</title>
        <authorList>
            <person name="Mendez-Garcia C."/>
            <person name="Mesa V."/>
            <person name="Sprenger R.R."/>
            <person name="Richter M."/>
            <person name="Diez M.S."/>
            <person name="Solano J."/>
            <person name="Bargiela R."/>
            <person name="Golyshina O.V."/>
            <person name="Manteca A."/>
            <person name="Ramos J.L."/>
            <person name="Gallego J.R."/>
            <person name="Llorente I."/>
            <person name="Martins Dos Santos V.A."/>
            <person name="Jensen O.N."/>
            <person name="Pelaez A.I."/>
            <person name="Sanchez J."/>
            <person name="Ferrer M."/>
        </authorList>
    </citation>
    <scope>NUCLEOTIDE SEQUENCE</scope>
</reference>
<accession>T1CRT9</accession>
<dbReference type="CDD" id="cd22363">
    <property type="entry name" value="tRNA-intron_lyase_C"/>
    <property type="match status" value="1"/>
</dbReference>
<dbReference type="GO" id="GO:0006388">
    <property type="term" value="P:tRNA splicing, via endonucleolytic cleavage and ligation"/>
    <property type="evidence" value="ECO:0007669"/>
    <property type="project" value="InterPro"/>
</dbReference>
<keyword evidence="2" id="KW-0378">Hydrolase</keyword>